<comment type="caution">
    <text evidence="4">The sequence shown here is derived from an EMBL/GenBank/DDBJ whole genome shotgun (WGS) entry which is preliminary data.</text>
</comment>
<dbReference type="GO" id="GO:0008757">
    <property type="term" value="F:S-adenosylmethionine-dependent methyltransferase activity"/>
    <property type="evidence" value="ECO:0007669"/>
    <property type="project" value="InterPro"/>
</dbReference>
<dbReference type="GO" id="GO:0032259">
    <property type="term" value="P:methylation"/>
    <property type="evidence" value="ECO:0007669"/>
    <property type="project" value="UniProtKB-KW"/>
</dbReference>
<evidence type="ECO:0000313" key="4">
    <source>
        <dbReference type="EMBL" id="MBB5838144.1"/>
    </source>
</evidence>
<dbReference type="Gene3D" id="3.40.50.150">
    <property type="entry name" value="Vaccinia Virus protein VP39"/>
    <property type="match status" value="1"/>
</dbReference>
<accession>A0A7W9J9M9</accession>
<evidence type="ECO:0000313" key="5">
    <source>
        <dbReference type="Proteomes" id="UP000549971"/>
    </source>
</evidence>
<keyword evidence="1 4" id="KW-0489">Methyltransferase</keyword>
<proteinExistence type="predicted"/>
<dbReference type="PANTHER" id="PTHR47816:SF4">
    <property type="entry name" value="RIBOSOMAL RNA SMALL SUBUNIT METHYLTRANSFERASE C"/>
    <property type="match status" value="1"/>
</dbReference>
<evidence type="ECO:0000259" key="3">
    <source>
        <dbReference type="Pfam" id="PF05175"/>
    </source>
</evidence>
<dbReference type="AlphaFoldDB" id="A0A7W9J9M9"/>
<name>A0A7W9J9M9_9ACTN</name>
<dbReference type="PANTHER" id="PTHR47816">
    <property type="entry name" value="RIBOSOMAL RNA SMALL SUBUNIT METHYLTRANSFERASE C"/>
    <property type="match status" value="1"/>
</dbReference>
<dbReference type="SUPFAM" id="SSF53335">
    <property type="entry name" value="S-adenosyl-L-methionine-dependent methyltransferases"/>
    <property type="match status" value="1"/>
</dbReference>
<dbReference type="InterPro" id="IPR029063">
    <property type="entry name" value="SAM-dependent_MTases_sf"/>
</dbReference>
<dbReference type="InterPro" id="IPR007848">
    <property type="entry name" value="Small_mtfrase_dom"/>
</dbReference>
<evidence type="ECO:0000256" key="1">
    <source>
        <dbReference type="ARBA" id="ARBA00022603"/>
    </source>
</evidence>
<dbReference type="InterPro" id="IPR046977">
    <property type="entry name" value="RsmC/RlmG"/>
</dbReference>
<keyword evidence="2" id="KW-0808">Transferase</keyword>
<organism evidence="4 5">
    <name type="scientific">Kribbella italica</name>
    <dbReference type="NCBI Taxonomy" id="1540520"/>
    <lineage>
        <taxon>Bacteria</taxon>
        <taxon>Bacillati</taxon>
        <taxon>Actinomycetota</taxon>
        <taxon>Actinomycetes</taxon>
        <taxon>Propionibacteriales</taxon>
        <taxon>Kribbellaceae</taxon>
        <taxon>Kribbella</taxon>
    </lineage>
</organism>
<dbReference type="Proteomes" id="UP000549971">
    <property type="component" value="Unassembled WGS sequence"/>
</dbReference>
<dbReference type="EMBL" id="JACHMY010000001">
    <property type="protein sequence ID" value="MBB5838144.1"/>
    <property type="molecule type" value="Genomic_DNA"/>
</dbReference>
<dbReference type="CDD" id="cd02440">
    <property type="entry name" value="AdoMet_MTases"/>
    <property type="match status" value="1"/>
</dbReference>
<evidence type="ECO:0000256" key="2">
    <source>
        <dbReference type="ARBA" id="ARBA00022679"/>
    </source>
</evidence>
<dbReference type="Pfam" id="PF05175">
    <property type="entry name" value="MTS"/>
    <property type="match status" value="1"/>
</dbReference>
<protein>
    <submittedName>
        <fullName evidence="4">16S rRNA G1207 methylase RsmC</fullName>
    </submittedName>
</protein>
<feature type="domain" description="Methyltransferase small" evidence="3">
    <location>
        <begin position="28"/>
        <end position="195"/>
    </location>
</feature>
<gene>
    <name evidence="4" type="ORF">HDA39_004878</name>
</gene>
<reference evidence="4 5" key="1">
    <citation type="submission" date="2020-08" db="EMBL/GenBank/DDBJ databases">
        <title>Sequencing the genomes of 1000 actinobacteria strains.</title>
        <authorList>
            <person name="Klenk H.-P."/>
        </authorList>
    </citation>
    <scope>NUCLEOTIDE SEQUENCE [LARGE SCALE GENOMIC DNA]</scope>
    <source>
        <strain evidence="4 5">DSM 28967</strain>
    </source>
</reference>
<keyword evidence="5" id="KW-1185">Reference proteome</keyword>
<dbReference type="RefSeq" id="WP_184798721.1">
    <property type="nucleotide sequence ID" value="NZ_JACHMY010000001.1"/>
</dbReference>
<sequence>MADHFFSEDPASADVRRTVQARIWDRDYEFITASGVFSRDRLDLGTSILLREVRPSGSLRTILDLGAGYGPIACALAVELPEADVWAVDVNNRALELTGLNAAAAGVAERVHAVQPDDVPDDVVFDELWSNPAIHIGKPELHKMLLRWFGRLKPGGVAWMVVGKNLGGDSLQRWLTEQGYPCERVASSKGFRILKATATNRGGSPS</sequence>